<reference evidence="1" key="1">
    <citation type="submission" date="2019-08" db="EMBL/GenBank/DDBJ databases">
        <authorList>
            <person name="Kucharzyk K."/>
            <person name="Murdoch R.W."/>
            <person name="Higgins S."/>
            <person name="Loffler F."/>
        </authorList>
    </citation>
    <scope>NUCLEOTIDE SEQUENCE</scope>
</reference>
<dbReference type="Pfam" id="PF04223">
    <property type="entry name" value="CitF"/>
    <property type="match status" value="1"/>
</dbReference>
<comment type="caution">
    <text evidence="1">The sequence shown here is derived from an EMBL/GenBank/DDBJ whole genome shotgun (WGS) entry which is preliminary data.</text>
</comment>
<dbReference type="PANTHER" id="PTHR40596">
    <property type="entry name" value="CITRATE LYASE ALPHA CHAIN"/>
    <property type="match status" value="1"/>
</dbReference>
<proteinExistence type="predicted"/>
<dbReference type="AlphaFoldDB" id="A0A645CEV2"/>
<dbReference type="GO" id="GO:0006084">
    <property type="term" value="P:acetyl-CoA metabolic process"/>
    <property type="evidence" value="ECO:0007669"/>
    <property type="project" value="InterPro"/>
</dbReference>
<sequence length="107" mass="11800">MAKMSILTAPLTRGRLSTIIDKVTTVVTPGSTVDVVVTDYGVIVNPTRTDLIEKFSKARIQMLTMEEARAMATRLVGTPKDIEFTDEVVAVVEYRDGSIIDTIRKVK</sequence>
<dbReference type="EMBL" id="VSSQ01026623">
    <property type="protein sequence ID" value="MPM75438.1"/>
    <property type="molecule type" value="Genomic_DNA"/>
</dbReference>
<dbReference type="GO" id="GO:0008815">
    <property type="term" value="F:citrate (pro-3S)-lyase activity"/>
    <property type="evidence" value="ECO:0007669"/>
    <property type="project" value="UniProtKB-EC"/>
</dbReference>
<dbReference type="EC" id="4.1.3.6" evidence="1"/>
<gene>
    <name evidence="1" type="primary">citF_17</name>
    <name evidence="1" type="ORF">SDC9_122431</name>
</gene>
<organism evidence="1">
    <name type="scientific">bioreactor metagenome</name>
    <dbReference type="NCBI Taxonomy" id="1076179"/>
    <lineage>
        <taxon>unclassified sequences</taxon>
        <taxon>metagenomes</taxon>
        <taxon>ecological metagenomes</taxon>
    </lineage>
</organism>
<dbReference type="SUPFAM" id="SSF100950">
    <property type="entry name" value="NagB/RpiA/CoA transferase-like"/>
    <property type="match status" value="1"/>
</dbReference>
<dbReference type="Gene3D" id="3.40.1080.10">
    <property type="entry name" value="Glutaconate Coenzyme A-transferase"/>
    <property type="match status" value="1"/>
</dbReference>
<name>A0A645CEV2_9ZZZZ</name>
<dbReference type="GO" id="GO:0005737">
    <property type="term" value="C:cytoplasm"/>
    <property type="evidence" value="ECO:0007669"/>
    <property type="project" value="InterPro"/>
</dbReference>
<evidence type="ECO:0000313" key="1">
    <source>
        <dbReference type="EMBL" id="MPM75438.1"/>
    </source>
</evidence>
<dbReference type="PANTHER" id="PTHR40596:SF1">
    <property type="entry name" value="CITRATE LYASE ALPHA CHAIN"/>
    <property type="match status" value="1"/>
</dbReference>
<protein>
    <submittedName>
        <fullName evidence="1">Citrate lyase alpha chain</fullName>
        <ecNumber evidence="1">4.1.3.6</ecNumber>
    </submittedName>
</protein>
<dbReference type="GO" id="GO:0009346">
    <property type="term" value="C:ATP-independent citrate lyase complex"/>
    <property type="evidence" value="ECO:0007669"/>
    <property type="project" value="InterPro"/>
</dbReference>
<dbReference type="InterPro" id="IPR037171">
    <property type="entry name" value="NagB/RpiA_transferase-like"/>
</dbReference>
<keyword evidence="1" id="KW-0456">Lyase</keyword>
<dbReference type="GO" id="GO:0008814">
    <property type="term" value="F:citrate CoA-transferase activity"/>
    <property type="evidence" value="ECO:0007669"/>
    <property type="project" value="InterPro"/>
</dbReference>
<dbReference type="InterPro" id="IPR006472">
    <property type="entry name" value="Citrate_lyase_asu"/>
</dbReference>
<accession>A0A645CEV2</accession>